<sequence>MSEHNRNWWAGVADITASGLNHGALKVERIHLSIADETFNILQRVPIARPWSEAVRSIHHGISRLSYRSVSLAAASLEASVKYVNAPKSCKADIN</sequence>
<dbReference type="RefSeq" id="WP_075195617.1">
    <property type="nucleotide sequence ID" value="NZ_CP136535.1"/>
</dbReference>
<name>A0ABY1FT22_9GAMM</name>
<evidence type="ECO:0000313" key="2">
    <source>
        <dbReference type="Proteomes" id="UP000199211"/>
    </source>
</evidence>
<reference evidence="1 2" key="1">
    <citation type="submission" date="2016-10" db="EMBL/GenBank/DDBJ databases">
        <authorList>
            <person name="Varghese N."/>
            <person name="Submissions S."/>
        </authorList>
    </citation>
    <scope>NUCLEOTIDE SEQUENCE [LARGE SCALE GENOMIC DNA]</scope>
    <source>
        <strain evidence="1 2">DSM 26291</strain>
    </source>
</reference>
<accession>A0ABY1FT22</accession>
<organism evidence="1 2">
    <name type="scientific">Marinobacter salarius</name>
    <dbReference type="NCBI Taxonomy" id="1420917"/>
    <lineage>
        <taxon>Bacteria</taxon>
        <taxon>Pseudomonadati</taxon>
        <taxon>Pseudomonadota</taxon>
        <taxon>Gammaproteobacteria</taxon>
        <taxon>Pseudomonadales</taxon>
        <taxon>Marinobacteraceae</taxon>
        <taxon>Marinobacter</taxon>
    </lineage>
</organism>
<keyword evidence="2" id="KW-1185">Reference proteome</keyword>
<proteinExistence type="predicted"/>
<evidence type="ECO:0000313" key="1">
    <source>
        <dbReference type="EMBL" id="SFM03443.1"/>
    </source>
</evidence>
<comment type="caution">
    <text evidence="1">The sequence shown here is derived from an EMBL/GenBank/DDBJ whole genome shotgun (WGS) entry which is preliminary data.</text>
</comment>
<protein>
    <submittedName>
        <fullName evidence="1">Uncharacterized protein</fullName>
    </submittedName>
</protein>
<gene>
    <name evidence="1" type="ORF">SAMN04487868_12311</name>
</gene>
<dbReference type="Proteomes" id="UP000199211">
    <property type="component" value="Unassembled WGS sequence"/>
</dbReference>
<dbReference type="EMBL" id="FOTV01000023">
    <property type="protein sequence ID" value="SFM03443.1"/>
    <property type="molecule type" value="Genomic_DNA"/>
</dbReference>